<evidence type="ECO:0000313" key="3">
    <source>
        <dbReference type="Proteomes" id="UP000636793"/>
    </source>
</evidence>
<evidence type="ECO:0000256" key="1">
    <source>
        <dbReference type="SAM" id="MobiDB-lite"/>
    </source>
</evidence>
<dbReference type="EMBL" id="BMHI01000007">
    <property type="protein sequence ID" value="GGB45697.1"/>
    <property type="molecule type" value="Genomic_DNA"/>
</dbReference>
<comment type="caution">
    <text evidence="2">The sequence shown here is derived from an EMBL/GenBank/DDBJ whole genome shotgun (WGS) entry which is preliminary data.</text>
</comment>
<dbReference type="AlphaFoldDB" id="A0A916TI58"/>
<reference evidence="2" key="1">
    <citation type="journal article" date="2014" name="Int. J. Syst. Evol. Microbiol.">
        <title>Complete genome sequence of Corynebacterium casei LMG S-19264T (=DSM 44701T), isolated from a smear-ripened cheese.</title>
        <authorList>
            <consortium name="US DOE Joint Genome Institute (JGI-PGF)"/>
            <person name="Walter F."/>
            <person name="Albersmeier A."/>
            <person name="Kalinowski J."/>
            <person name="Ruckert C."/>
        </authorList>
    </citation>
    <scope>NUCLEOTIDE SEQUENCE</scope>
    <source>
        <strain evidence="2">CGMCC 1.15085</strain>
    </source>
</reference>
<feature type="compositionally biased region" description="Polar residues" evidence="1">
    <location>
        <begin position="317"/>
        <end position="333"/>
    </location>
</feature>
<dbReference type="Proteomes" id="UP000636793">
    <property type="component" value="Unassembled WGS sequence"/>
</dbReference>
<gene>
    <name evidence="2" type="ORF">GCM10011492_41030</name>
</gene>
<sequence>MTDEQSADPGTAPILSGAAAERIRTRVKLLVDITSKAGGFRDGLELAGERLTPAEATIIADLERHGLDVPQLREVLWGGHVLVDDTELYERWRFPKTHQRLSSHHPNIDKKRYPDLGLKGPLVREKLHGRTAKGTWVQLEKTPAAMGPGFHLPTMNDIRHLCDYVVYRFTKSNVGPWGLSKQTERRPVYLAPALSATVPVPATAEGNLTDTLERVEDLDDTTSASPDLARRFPPPDRRNTLAELVFNPLSRNGRGLFGSSEVYVEAAPAESARAVLDEVSGFTPTWTLPDAGETTSTTLRGGDREIRSALRRVPGDTVTSNHLSGDQMSSTSAPGDKGKETK</sequence>
<name>A0A916TI58_9MICO</name>
<protein>
    <submittedName>
        <fullName evidence="2">Uncharacterized protein</fullName>
    </submittedName>
</protein>
<keyword evidence="3" id="KW-1185">Reference proteome</keyword>
<dbReference type="RefSeq" id="WP_188838930.1">
    <property type="nucleotide sequence ID" value="NZ_BMHI01000007.1"/>
</dbReference>
<accession>A0A916TI58</accession>
<feature type="region of interest" description="Disordered" evidence="1">
    <location>
        <begin position="313"/>
        <end position="342"/>
    </location>
</feature>
<reference evidence="2" key="2">
    <citation type="submission" date="2020-09" db="EMBL/GenBank/DDBJ databases">
        <authorList>
            <person name="Sun Q."/>
            <person name="Zhou Y."/>
        </authorList>
    </citation>
    <scope>NUCLEOTIDE SEQUENCE</scope>
    <source>
        <strain evidence="2">CGMCC 1.15085</strain>
    </source>
</reference>
<organism evidence="2 3">
    <name type="scientific">Flexivirga endophytica</name>
    <dbReference type="NCBI Taxonomy" id="1849103"/>
    <lineage>
        <taxon>Bacteria</taxon>
        <taxon>Bacillati</taxon>
        <taxon>Actinomycetota</taxon>
        <taxon>Actinomycetes</taxon>
        <taxon>Micrococcales</taxon>
        <taxon>Dermacoccaceae</taxon>
        <taxon>Flexivirga</taxon>
    </lineage>
</organism>
<proteinExistence type="predicted"/>
<evidence type="ECO:0000313" key="2">
    <source>
        <dbReference type="EMBL" id="GGB45697.1"/>
    </source>
</evidence>